<keyword evidence="1" id="KW-0732">Signal</keyword>
<feature type="chain" id="PRO_5045857424" evidence="1">
    <location>
        <begin position="27"/>
        <end position="185"/>
    </location>
</feature>
<evidence type="ECO:0000313" key="3">
    <source>
        <dbReference type="Proteomes" id="UP000829194"/>
    </source>
</evidence>
<dbReference type="EMBL" id="CP093547">
    <property type="protein sequence ID" value="UNP31711.1"/>
    <property type="molecule type" value="Genomic_DNA"/>
</dbReference>
<proteinExistence type="predicted"/>
<sequence length="185" mass="19977">MTRSLYRLITPALLAMALALPLAAVAEDDAPYKDKAELQAELTKVLTCQASRAEYMRFASALTDVYYDKPAQPVLAGWKKVEDANAFVAMIDMPEPVTVYGHTSRQLMLAGQGMLAVVDGDHADALAKQLKLGAGGEPLAGHIRVRDVRTEALGDGIEAKIVQTVSTITTHPGKTMVGCEYRVNY</sequence>
<keyword evidence="3" id="KW-1185">Reference proteome</keyword>
<evidence type="ECO:0000256" key="1">
    <source>
        <dbReference type="SAM" id="SignalP"/>
    </source>
</evidence>
<protein>
    <submittedName>
        <fullName evidence="2">Uncharacterized protein</fullName>
    </submittedName>
</protein>
<organism evidence="2 3">
    <name type="scientific">Lysobacter gummosus</name>
    <dbReference type="NCBI Taxonomy" id="262324"/>
    <lineage>
        <taxon>Bacteria</taxon>
        <taxon>Pseudomonadati</taxon>
        <taxon>Pseudomonadota</taxon>
        <taxon>Gammaproteobacteria</taxon>
        <taxon>Lysobacterales</taxon>
        <taxon>Lysobacteraceae</taxon>
        <taxon>Lysobacter</taxon>
    </lineage>
</organism>
<feature type="signal peptide" evidence="1">
    <location>
        <begin position="1"/>
        <end position="26"/>
    </location>
</feature>
<evidence type="ECO:0000313" key="2">
    <source>
        <dbReference type="EMBL" id="UNP31711.1"/>
    </source>
</evidence>
<gene>
    <name evidence="2" type="ORF">MOV92_10870</name>
</gene>
<accession>A0ABY3XJB0</accession>
<name>A0ABY3XJB0_9GAMM</name>
<dbReference type="Proteomes" id="UP000829194">
    <property type="component" value="Chromosome"/>
</dbReference>
<reference evidence="2 3" key="1">
    <citation type="submission" date="2022-03" db="EMBL/GenBank/DDBJ databases">
        <title>Complete genome sequence of Lysobacter capsici VKM B-2533 and Lysobacter gummosus 10.1.1, promising sources of lytic agents.</title>
        <authorList>
            <person name="Tarlachkov S.V."/>
            <person name="Kudryakova I.V."/>
            <person name="Afoshin A.S."/>
            <person name="Leontyevskaya E.A."/>
            <person name="Leontyevskaya N.V."/>
        </authorList>
    </citation>
    <scope>NUCLEOTIDE SEQUENCE [LARGE SCALE GENOMIC DNA]</scope>
    <source>
        <strain evidence="2 3">10.1.1</strain>
    </source>
</reference>
<dbReference type="RefSeq" id="WP_057942823.1">
    <property type="nucleotide sequence ID" value="NZ_CP011131.1"/>
</dbReference>